<name>X1DHE6_9ZZZZ</name>
<organism evidence="2">
    <name type="scientific">marine sediment metagenome</name>
    <dbReference type="NCBI Taxonomy" id="412755"/>
    <lineage>
        <taxon>unclassified sequences</taxon>
        <taxon>metagenomes</taxon>
        <taxon>ecological metagenomes</taxon>
    </lineage>
</organism>
<dbReference type="Pfam" id="PF01494">
    <property type="entry name" value="FAD_binding_3"/>
    <property type="match status" value="1"/>
</dbReference>
<dbReference type="AlphaFoldDB" id="X1DHE6"/>
<accession>X1DHE6</accession>
<dbReference type="EMBL" id="BART01024493">
    <property type="protein sequence ID" value="GAH04444.1"/>
    <property type="molecule type" value="Genomic_DNA"/>
</dbReference>
<dbReference type="InterPro" id="IPR036188">
    <property type="entry name" value="FAD/NAD-bd_sf"/>
</dbReference>
<feature type="non-terminal residue" evidence="2">
    <location>
        <position position="232"/>
    </location>
</feature>
<evidence type="ECO:0000313" key="2">
    <source>
        <dbReference type="EMBL" id="GAH04444.1"/>
    </source>
</evidence>
<feature type="domain" description="FAD-binding" evidence="1">
    <location>
        <begin position="4"/>
        <end position="163"/>
    </location>
</feature>
<reference evidence="2" key="1">
    <citation type="journal article" date="2014" name="Front. Microbiol.">
        <title>High frequency of phylogenetically diverse reductive dehalogenase-homologous genes in deep subseafloor sedimentary metagenomes.</title>
        <authorList>
            <person name="Kawai M."/>
            <person name="Futagami T."/>
            <person name="Toyoda A."/>
            <person name="Takaki Y."/>
            <person name="Nishi S."/>
            <person name="Hori S."/>
            <person name="Arai W."/>
            <person name="Tsubouchi T."/>
            <person name="Morono Y."/>
            <person name="Uchiyama I."/>
            <person name="Ito T."/>
            <person name="Fujiyama A."/>
            <person name="Inagaki F."/>
            <person name="Takami H."/>
        </authorList>
    </citation>
    <scope>NUCLEOTIDE SEQUENCE</scope>
    <source>
        <strain evidence="2">Expedition CK06-06</strain>
    </source>
</reference>
<dbReference type="PRINTS" id="PR00420">
    <property type="entry name" value="RNGMNOXGNASE"/>
</dbReference>
<gene>
    <name evidence="2" type="ORF">S01H4_44220</name>
</gene>
<dbReference type="InterPro" id="IPR002938">
    <property type="entry name" value="FAD-bd"/>
</dbReference>
<dbReference type="Gene3D" id="3.50.50.60">
    <property type="entry name" value="FAD/NAD(P)-binding domain"/>
    <property type="match status" value="1"/>
</dbReference>
<sequence length="232" mass="26861">MEDFDVVIIGGSIAGSVAGRYLAEAGMRTLIVEAAKTPREKPCSGIQFGYFEKLLGRKIPEDKLCQNKLKSLYMEYPNGKSFKVPFRMLNFTRDVFDNWLNEIAVEAGAYFRDGVRCTEFERKQQSYIVKLRPKHQDIEQVKTKYLIAADGLTSSIRRKLKPQDFSQKPLAPTMNYYLKTIGDGDLDPHTLYQFWNLNYNNLMFAWTYKKNDLWVIGTGHTDNVIKRCDMLR</sequence>
<dbReference type="SUPFAM" id="SSF51905">
    <property type="entry name" value="FAD/NAD(P)-binding domain"/>
    <property type="match status" value="1"/>
</dbReference>
<dbReference type="GO" id="GO:0071949">
    <property type="term" value="F:FAD binding"/>
    <property type="evidence" value="ECO:0007669"/>
    <property type="project" value="InterPro"/>
</dbReference>
<evidence type="ECO:0000259" key="1">
    <source>
        <dbReference type="Pfam" id="PF01494"/>
    </source>
</evidence>
<comment type="caution">
    <text evidence="2">The sequence shown here is derived from an EMBL/GenBank/DDBJ whole genome shotgun (WGS) entry which is preliminary data.</text>
</comment>
<dbReference type="InterPro" id="IPR050407">
    <property type="entry name" value="Geranylgeranyl_reductase"/>
</dbReference>
<protein>
    <recommendedName>
        <fullName evidence="1">FAD-binding domain-containing protein</fullName>
    </recommendedName>
</protein>
<proteinExistence type="predicted"/>
<dbReference type="PANTHER" id="PTHR42685">
    <property type="entry name" value="GERANYLGERANYL DIPHOSPHATE REDUCTASE"/>
    <property type="match status" value="1"/>
</dbReference>
<dbReference type="PANTHER" id="PTHR42685:SF22">
    <property type="entry name" value="CONDITIONED MEDIUM FACTOR RECEPTOR 1"/>
    <property type="match status" value="1"/>
</dbReference>